<name>C9YDX2_CURXX</name>
<accession>C9YDX2</accession>
<sequence>MLLQQKAKNERSLYILSLNLHDGSVNFCFNSIYFFNWEVSSSLVCLW</sequence>
<gene>
    <name evidence="1" type="ORF">Csp_D27780</name>
</gene>
<proteinExistence type="predicted"/>
<protein>
    <submittedName>
        <fullName evidence="1">Uncharacterized protein</fullName>
    </submittedName>
</protein>
<dbReference type="EMBL" id="FN543107">
    <property type="protein sequence ID" value="CBA31568.1"/>
    <property type="molecule type" value="Genomic_DNA"/>
</dbReference>
<organism evidence="1">
    <name type="scientific">Curvibacter symbiont subsp. Hydra magnipapillata</name>
    <dbReference type="NCBI Taxonomy" id="667019"/>
    <lineage>
        <taxon>Bacteria</taxon>
        <taxon>Pseudomonadati</taxon>
        <taxon>Pseudomonadota</taxon>
        <taxon>Betaproteobacteria</taxon>
        <taxon>Burkholderiales</taxon>
        <taxon>Comamonadaceae</taxon>
        <taxon>Curvibacter</taxon>
    </lineage>
</organism>
<evidence type="ECO:0000313" key="1">
    <source>
        <dbReference type="EMBL" id="CBA31568.1"/>
    </source>
</evidence>
<reference evidence="1" key="1">
    <citation type="journal article" date="2010" name="Nature">
        <title>The Dynamic genome of Hydra.</title>
        <authorList>
            <person name="Chapman J.A."/>
            <person name="Kirkness E.F."/>
            <person name="Simakov O."/>
            <person name="Hampson S.E."/>
            <person name="Mitros T."/>
            <person name="Weinmaier T."/>
            <person name="Rattei T."/>
            <person name="Balasubramanian P.G."/>
            <person name="Borman J."/>
            <person name="Busam D."/>
            <person name="Disbennett K."/>
            <person name="Pfannkoch C."/>
            <person name="Sumin N."/>
            <person name="Sutton G."/>
            <person name="Viswanathan L."/>
            <person name="Walenz B."/>
            <person name="Goodstein D.M."/>
            <person name="Hellsten U."/>
            <person name="Kawashima T."/>
            <person name="Prochnik S.E."/>
            <person name="Putnam N.H."/>
            <person name="Shu S."/>
            <person name="Blumberg B."/>
            <person name="Dana C.E."/>
            <person name="Gee L."/>
            <person name="Kibler D.F."/>
            <person name="Law L."/>
            <person name="Lindgens D."/>
            <person name="Martinez D.E."/>
            <person name="Peng J."/>
            <person name="Wigge P.A."/>
            <person name="Bertulat B."/>
            <person name="Guder C."/>
            <person name="Nakamura Y."/>
            <person name="Ozbek S."/>
            <person name="Watanabe H."/>
            <person name="Khalturin K."/>
            <person name="Hemmrich G."/>
            <person name="Franke A."/>
            <person name="Augustin R."/>
            <person name="Fraune S."/>
            <person name="Hayakawa E."/>
            <person name="Hayakawa S."/>
            <person name="Hirose M."/>
            <person name="Hwang J."/>
            <person name="Ikeo K."/>
            <person name="Nishimiya-Fujisawa C."/>
            <person name="Ogura A."/>
            <person name="Takahashi T."/>
            <person name="Steinmetz P.R."/>
            <person name="Zhang X."/>
            <person name="Aufschnaiter R."/>
            <person name="Eder M.K."/>
            <person name="Gorny A.K."/>
            <person name="Salvenmoser W."/>
            <person name="Heimberg A.M."/>
            <person name="Wheeler B.M."/>
            <person name="Peterson K.J."/>
            <person name="Boettger A."/>
            <person name="Tischler P."/>
            <person name="Wolf A."/>
            <person name="Gojobori T."/>
            <person name="Remington K.A."/>
            <person name="Strausberg R.L."/>
            <person name="Venter J."/>
            <person name="Technau U."/>
            <person name="Hobmayer B."/>
            <person name="Bosch T.C."/>
            <person name="Holstein T.W."/>
            <person name="Fujisawa T."/>
            <person name="Bode H.R."/>
            <person name="David C.N."/>
            <person name="Rokhsar D.S."/>
            <person name="Steele R.E."/>
        </authorList>
    </citation>
    <scope>NUCLEOTIDE SEQUENCE</scope>
</reference>
<dbReference type="AlphaFoldDB" id="C9YDX2"/>